<keyword evidence="2" id="KW-1185">Reference proteome</keyword>
<sequence>MRWDISAEHGVQNLNAIEKLEYSIRLMGRALCTHSAALASARQLATTYGKMKTEHDVCEGVIQSLKGDGEENKRLKERIAFLAGEVECDRLNIPAALRTGELSLDEDEVTFDINRGASVLSKSVMDLQAESPSPLKEVYSGFVHELMFCCRGALVFGYEFILRASTISLNSSGVRVRVHFENFYDFAEQLWCSGMSLTVR</sequence>
<evidence type="ECO:0000313" key="2">
    <source>
        <dbReference type="Proteomes" id="UP000325081"/>
    </source>
</evidence>
<protein>
    <submittedName>
        <fullName evidence="1">Pentatricopeptide repeat-containing protein</fullName>
    </submittedName>
</protein>
<accession>A0A5A7PKG8</accession>
<comment type="caution">
    <text evidence="1">The sequence shown here is derived from an EMBL/GenBank/DDBJ whole genome shotgun (WGS) entry which is preliminary data.</text>
</comment>
<dbReference type="Proteomes" id="UP000325081">
    <property type="component" value="Unassembled WGS sequence"/>
</dbReference>
<organism evidence="1 2">
    <name type="scientific">Striga asiatica</name>
    <name type="common">Asiatic witchweed</name>
    <name type="synonym">Buchnera asiatica</name>
    <dbReference type="NCBI Taxonomy" id="4170"/>
    <lineage>
        <taxon>Eukaryota</taxon>
        <taxon>Viridiplantae</taxon>
        <taxon>Streptophyta</taxon>
        <taxon>Embryophyta</taxon>
        <taxon>Tracheophyta</taxon>
        <taxon>Spermatophyta</taxon>
        <taxon>Magnoliopsida</taxon>
        <taxon>eudicotyledons</taxon>
        <taxon>Gunneridae</taxon>
        <taxon>Pentapetalae</taxon>
        <taxon>asterids</taxon>
        <taxon>lamiids</taxon>
        <taxon>Lamiales</taxon>
        <taxon>Orobanchaceae</taxon>
        <taxon>Buchnereae</taxon>
        <taxon>Striga</taxon>
    </lineage>
</organism>
<evidence type="ECO:0000313" key="1">
    <source>
        <dbReference type="EMBL" id="GER33259.1"/>
    </source>
</evidence>
<dbReference type="AlphaFoldDB" id="A0A5A7PKG8"/>
<gene>
    <name evidence="1" type="ORF">STAS_09379</name>
</gene>
<proteinExistence type="predicted"/>
<name>A0A5A7PKG8_STRAF</name>
<reference evidence="2" key="1">
    <citation type="journal article" date="2019" name="Curr. Biol.">
        <title>Genome Sequence of Striga asiatica Provides Insight into the Evolution of Plant Parasitism.</title>
        <authorList>
            <person name="Yoshida S."/>
            <person name="Kim S."/>
            <person name="Wafula E.K."/>
            <person name="Tanskanen J."/>
            <person name="Kim Y.M."/>
            <person name="Honaas L."/>
            <person name="Yang Z."/>
            <person name="Spallek T."/>
            <person name="Conn C.E."/>
            <person name="Ichihashi Y."/>
            <person name="Cheong K."/>
            <person name="Cui S."/>
            <person name="Der J.P."/>
            <person name="Gundlach H."/>
            <person name="Jiao Y."/>
            <person name="Hori C."/>
            <person name="Ishida J.K."/>
            <person name="Kasahara H."/>
            <person name="Kiba T."/>
            <person name="Kim M.S."/>
            <person name="Koo N."/>
            <person name="Laohavisit A."/>
            <person name="Lee Y.H."/>
            <person name="Lumba S."/>
            <person name="McCourt P."/>
            <person name="Mortimer J.C."/>
            <person name="Mutuku J.M."/>
            <person name="Nomura T."/>
            <person name="Sasaki-Sekimoto Y."/>
            <person name="Seto Y."/>
            <person name="Wang Y."/>
            <person name="Wakatake T."/>
            <person name="Sakakibara H."/>
            <person name="Demura T."/>
            <person name="Yamaguchi S."/>
            <person name="Yoneyama K."/>
            <person name="Manabe R.I."/>
            <person name="Nelson D.C."/>
            <person name="Schulman A.H."/>
            <person name="Timko M.P."/>
            <person name="dePamphilis C.W."/>
            <person name="Choi D."/>
            <person name="Shirasu K."/>
        </authorList>
    </citation>
    <scope>NUCLEOTIDE SEQUENCE [LARGE SCALE GENOMIC DNA]</scope>
    <source>
        <strain evidence="2">cv. UVA1</strain>
    </source>
</reference>
<dbReference type="EMBL" id="BKCP01004727">
    <property type="protein sequence ID" value="GER33259.1"/>
    <property type="molecule type" value="Genomic_DNA"/>
</dbReference>